<dbReference type="RefSeq" id="WP_311663407.1">
    <property type="nucleotide sequence ID" value="NZ_JAVRHT010000019.1"/>
</dbReference>
<dbReference type="EMBL" id="JAVRHT010000019">
    <property type="protein sequence ID" value="MDT0631949.1"/>
    <property type="molecule type" value="Genomic_DNA"/>
</dbReference>
<name>A0ABU3BRM6_9BACT</name>
<reference evidence="1 2" key="1">
    <citation type="submission" date="2023-09" db="EMBL/GenBank/DDBJ databases">
        <authorList>
            <person name="Rey-Velasco X."/>
        </authorList>
    </citation>
    <scope>NUCLEOTIDE SEQUENCE [LARGE SCALE GENOMIC DNA]</scope>
    <source>
        <strain evidence="1 2">F394</strain>
    </source>
</reference>
<evidence type="ECO:0000313" key="2">
    <source>
        <dbReference type="Proteomes" id="UP001267426"/>
    </source>
</evidence>
<sequence>MAPFVVAVVQAEMTAQEDRPWDLGGAYVLPLPKGWRPAQWRRTGIRPTCAFMPADVRPDGSARGPLVVALFSLN</sequence>
<protein>
    <submittedName>
        <fullName evidence="1">Uncharacterized protein</fullName>
    </submittedName>
</protein>
<evidence type="ECO:0000313" key="1">
    <source>
        <dbReference type="EMBL" id="MDT0631949.1"/>
    </source>
</evidence>
<accession>A0ABU3BRM6</accession>
<comment type="caution">
    <text evidence="1">The sequence shown here is derived from an EMBL/GenBank/DDBJ whole genome shotgun (WGS) entry which is preliminary data.</text>
</comment>
<proteinExistence type="predicted"/>
<dbReference type="Proteomes" id="UP001267426">
    <property type="component" value="Unassembled WGS sequence"/>
</dbReference>
<gene>
    <name evidence="1" type="ORF">RM540_09345</name>
</gene>
<keyword evidence="2" id="KW-1185">Reference proteome</keyword>
<organism evidence="1 2">
    <name type="scientific">Rubrivirga litoralis</name>
    <dbReference type="NCBI Taxonomy" id="3075598"/>
    <lineage>
        <taxon>Bacteria</taxon>
        <taxon>Pseudomonadati</taxon>
        <taxon>Rhodothermota</taxon>
        <taxon>Rhodothermia</taxon>
        <taxon>Rhodothermales</taxon>
        <taxon>Rubricoccaceae</taxon>
        <taxon>Rubrivirga</taxon>
    </lineage>
</organism>